<evidence type="ECO:0000313" key="4">
    <source>
        <dbReference type="Proteomes" id="UP000197003"/>
    </source>
</evidence>
<sequence>MIRHILISSFVFGFIFSAQAQSKKTLYSCQLQDEWLQAKNLSAGINIEDLDHATITIKSESETVVCPMAVETVQDASRSRIARIVFSMTPAGCSPQEKLFHHNLRRRVELFVDAHPDAKGSAQLSWRHRGARSECKETVNNLKAHGIGNKFHPTSATPSKNASGTR</sequence>
<proteinExistence type="predicted"/>
<name>A0A1Z3N8H8_BDEBC</name>
<gene>
    <name evidence="3" type="ORF">B9G79_09405</name>
</gene>
<dbReference type="OrthoDB" id="5293338at2"/>
<dbReference type="Proteomes" id="UP000197003">
    <property type="component" value="Chromosome"/>
</dbReference>
<feature type="signal peptide" evidence="2">
    <location>
        <begin position="1"/>
        <end position="20"/>
    </location>
</feature>
<feature type="compositionally biased region" description="Polar residues" evidence="1">
    <location>
        <begin position="152"/>
        <end position="166"/>
    </location>
</feature>
<feature type="region of interest" description="Disordered" evidence="1">
    <location>
        <begin position="145"/>
        <end position="166"/>
    </location>
</feature>
<reference evidence="3 4" key="1">
    <citation type="submission" date="2017-04" db="EMBL/GenBank/DDBJ databases">
        <title>Whole genome sequence of Bdellovibrio bacteriovorus strain SSB218315.</title>
        <authorList>
            <person name="Oyedara O."/>
            <person name="Rodriguez-Perez M.A."/>
        </authorList>
    </citation>
    <scope>NUCLEOTIDE SEQUENCE [LARGE SCALE GENOMIC DNA]</scope>
    <source>
        <strain evidence="3 4">SSB218315</strain>
    </source>
</reference>
<feature type="chain" id="PRO_5012870877" evidence="2">
    <location>
        <begin position="21"/>
        <end position="166"/>
    </location>
</feature>
<dbReference type="RefSeq" id="WP_088565289.1">
    <property type="nucleotide sequence ID" value="NZ_CP020946.1"/>
</dbReference>
<organism evidence="3 4">
    <name type="scientific">Bdellovibrio bacteriovorus</name>
    <dbReference type="NCBI Taxonomy" id="959"/>
    <lineage>
        <taxon>Bacteria</taxon>
        <taxon>Pseudomonadati</taxon>
        <taxon>Bdellovibrionota</taxon>
        <taxon>Bdellovibrionia</taxon>
        <taxon>Bdellovibrionales</taxon>
        <taxon>Pseudobdellovibrionaceae</taxon>
        <taxon>Bdellovibrio</taxon>
    </lineage>
</organism>
<dbReference type="EMBL" id="CP020946">
    <property type="protein sequence ID" value="ASD63774.1"/>
    <property type="molecule type" value="Genomic_DNA"/>
</dbReference>
<evidence type="ECO:0000256" key="2">
    <source>
        <dbReference type="SAM" id="SignalP"/>
    </source>
</evidence>
<accession>A0A1Z3N8H8</accession>
<dbReference type="AlphaFoldDB" id="A0A1Z3N8H8"/>
<keyword evidence="2" id="KW-0732">Signal</keyword>
<protein>
    <submittedName>
        <fullName evidence="3">Uncharacterized protein</fullName>
    </submittedName>
</protein>
<evidence type="ECO:0000313" key="3">
    <source>
        <dbReference type="EMBL" id="ASD63774.1"/>
    </source>
</evidence>
<evidence type="ECO:0000256" key="1">
    <source>
        <dbReference type="SAM" id="MobiDB-lite"/>
    </source>
</evidence>